<comment type="similarity">
    <text evidence="8">Belongs to the TsuA/YedE (TC 9.B.102) family.</text>
</comment>
<name>A0ABS6WSI7_9HYPH</name>
<evidence type="ECO:0000256" key="4">
    <source>
        <dbReference type="ARBA" id="ARBA00022519"/>
    </source>
</evidence>
<feature type="transmembrane region" description="Helical" evidence="9">
    <location>
        <begin position="328"/>
        <end position="351"/>
    </location>
</feature>
<keyword evidence="6 9" id="KW-1133">Transmembrane helix</keyword>
<comment type="subcellular location">
    <subcellularLocation>
        <location evidence="1">Cell inner membrane</location>
        <topology evidence="1">Multi-pass membrane protein</topology>
    </subcellularLocation>
</comment>
<organism evidence="10 11">
    <name type="scientific">Pseudohoeflea coraliihabitans</name>
    <dbReference type="NCBI Taxonomy" id="2860393"/>
    <lineage>
        <taxon>Bacteria</taxon>
        <taxon>Pseudomonadati</taxon>
        <taxon>Pseudomonadota</taxon>
        <taxon>Alphaproteobacteria</taxon>
        <taxon>Hyphomicrobiales</taxon>
        <taxon>Rhizobiaceae</taxon>
        <taxon>Pseudohoeflea</taxon>
    </lineage>
</organism>
<evidence type="ECO:0000256" key="6">
    <source>
        <dbReference type="ARBA" id="ARBA00022989"/>
    </source>
</evidence>
<evidence type="ECO:0000313" key="11">
    <source>
        <dbReference type="Proteomes" id="UP001430804"/>
    </source>
</evidence>
<feature type="transmembrane region" description="Helical" evidence="9">
    <location>
        <begin position="300"/>
        <end position="322"/>
    </location>
</feature>
<evidence type="ECO:0000313" key="10">
    <source>
        <dbReference type="EMBL" id="MBW3098397.1"/>
    </source>
</evidence>
<keyword evidence="3" id="KW-1003">Cell membrane</keyword>
<evidence type="ECO:0000256" key="7">
    <source>
        <dbReference type="ARBA" id="ARBA00023136"/>
    </source>
</evidence>
<dbReference type="RefSeq" id="WP_219202369.1">
    <property type="nucleotide sequence ID" value="NZ_JAHWQX010000003.1"/>
</dbReference>
<keyword evidence="4" id="KW-0997">Cell inner membrane</keyword>
<feature type="transmembrane region" description="Helical" evidence="9">
    <location>
        <begin position="263"/>
        <end position="280"/>
    </location>
</feature>
<feature type="transmembrane region" description="Helical" evidence="9">
    <location>
        <begin position="87"/>
        <end position="115"/>
    </location>
</feature>
<feature type="transmembrane region" description="Helical" evidence="9">
    <location>
        <begin position="54"/>
        <end position="75"/>
    </location>
</feature>
<dbReference type="EMBL" id="JAHWQX010000003">
    <property type="protein sequence ID" value="MBW3098397.1"/>
    <property type="molecule type" value="Genomic_DNA"/>
</dbReference>
<evidence type="ECO:0000256" key="5">
    <source>
        <dbReference type="ARBA" id="ARBA00022692"/>
    </source>
</evidence>
<keyword evidence="11" id="KW-1185">Reference proteome</keyword>
<evidence type="ECO:0000256" key="3">
    <source>
        <dbReference type="ARBA" id="ARBA00022475"/>
    </source>
</evidence>
<dbReference type="PANTHER" id="PTHR30574:SF1">
    <property type="entry name" value="SULPHUR TRANSPORT DOMAIN-CONTAINING PROTEIN"/>
    <property type="match status" value="1"/>
</dbReference>
<feature type="transmembrane region" description="Helical" evidence="9">
    <location>
        <begin position="207"/>
        <end position="224"/>
    </location>
</feature>
<dbReference type="InterPro" id="IPR007272">
    <property type="entry name" value="Sulf_transp_TsuA/YedE"/>
</dbReference>
<keyword evidence="7 9" id="KW-0472">Membrane</keyword>
<proteinExistence type="inferred from homology"/>
<evidence type="ECO:0000256" key="9">
    <source>
        <dbReference type="SAM" id="Phobius"/>
    </source>
</evidence>
<evidence type="ECO:0000256" key="2">
    <source>
        <dbReference type="ARBA" id="ARBA00022448"/>
    </source>
</evidence>
<gene>
    <name evidence="10" type="ORF">KY465_14025</name>
</gene>
<dbReference type="PANTHER" id="PTHR30574">
    <property type="entry name" value="INNER MEMBRANE PROTEIN YEDE"/>
    <property type="match status" value="1"/>
</dbReference>
<protein>
    <submittedName>
        <fullName evidence="10">YeeE/YedE family protein</fullName>
    </submittedName>
</protein>
<keyword evidence="2" id="KW-0813">Transport</keyword>
<evidence type="ECO:0000256" key="8">
    <source>
        <dbReference type="ARBA" id="ARBA00035655"/>
    </source>
</evidence>
<comment type="caution">
    <text evidence="10">The sequence shown here is derived from an EMBL/GenBank/DDBJ whole genome shotgun (WGS) entry which is preliminary data.</text>
</comment>
<feature type="transmembrane region" description="Helical" evidence="9">
    <location>
        <begin position="12"/>
        <end position="33"/>
    </location>
</feature>
<accession>A0ABS6WSI7</accession>
<dbReference type="Pfam" id="PF04143">
    <property type="entry name" value="Sulf_transp"/>
    <property type="match status" value="1"/>
</dbReference>
<reference evidence="10" key="1">
    <citation type="submission" date="2021-07" db="EMBL/GenBank/DDBJ databases">
        <title>Pseudohoeflea marina sp. nov. a polyhydroxyalcanoate-producing bacterium.</title>
        <authorList>
            <person name="Zheng W."/>
            <person name="Yu S."/>
            <person name="Huang Y."/>
        </authorList>
    </citation>
    <scope>NUCLEOTIDE SEQUENCE</scope>
    <source>
        <strain evidence="10">DP4N28-3</strain>
    </source>
</reference>
<feature type="transmembrane region" description="Helical" evidence="9">
    <location>
        <begin position="122"/>
        <end position="142"/>
    </location>
</feature>
<dbReference type="Proteomes" id="UP001430804">
    <property type="component" value="Unassembled WGS sequence"/>
</dbReference>
<feature type="transmembrane region" description="Helical" evidence="9">
    <location>
        <begin position="178"/>
        <end position="195"/>
    </location>
</feature>
<sequence>MDFLLRLVGGGWLLPFAGVAVGVIVGYVARRFHFCTMSALERHWFAGDSNGLRSWILAAATALLCTQLFVALGLAETSDSFYLTEPLPVAGALLGGLLFGFGMALVGTCGFGALVRLGGGNLRALVVLTGIGLAALAAQRGVTGHFRQWFLDPLSIAFPGTGGQSLAAPFNALSGVDLSVPLGLTLGGVTILQLLRDRQFRADRGKLIAGSVIGLAIALGWLITSGLQTQLMRPVQVEAGSFVMPVGDAILQLIAVTGEIPDYGVGLVAGVFIGAAFAAWRADDMRWEACDDARELSRHLLGAFLMGSGGVFALGCTIGQGVSAVSVLAASAPMAVAAMVLGARIGLGVLLEGSPFGFLKAALSSRA</sequence>
<evidence type="ECO:0000256" key="1">
    <source>
        <dbReference type="ARBA" id="ARBA00004429"/>
    </source>
</evidence>
<keyword evidence="5 9" id="KW-0812">Transmembrane</keyword>